<feature type="transmembrane region" description="Helical" evidence="1">
    <location>
        <begin position="107"/>
        <end position="122"/>
    </location>
</feature>
<keyword evidence="1" id="KW-0812">Transmembrane</keyword>
<gene>
    <name evidence="2" type="ORF">LV89_01788</name>
</gene>
<feature type="transmembrane region" description="Helical" evidence="1">
    <location>
        <begin position="79"/>
        <end position="95"/>
    </location>
</feature>
<feature type="transmembrane region" description="Helical" evidence="1">
    <location>
        <begin position="128"/>
        <end position="148"/>
    </location>
</feature>
<keyword evidence="1" id="KW-1133">Transmembrane helix</keyword>
<evidence type="ECO:0000313" key="2">
    <source>
        <dbReference type="EMBL" id="PWK27474.1"/>
    </source>
</evidence>
<dbReference type="AlphaFoldDB" id="A0A316EFJ5"/>
<dbReference type="InterPro" id="IPR032531">
    <property type="entry name" value="DUF4956"/>
</dbReference>
<feature type="transmembrane region" description="Helical" evidence="1">
    <location>
        <begin position="56"/>
        <end position="73"/>
    </location>
</feature>
<evidence type="ECO:0000313" key="3">
    <source>
        <dbReference type="Proteomes" id="UP000245489"/>
    </source>
</evidence>
<feature type="transmembrane region" description="Helical" evidence="1">
    <location>
        <begin position="20"/>
        <end position="44"/>
    </location>
</feature>
<keyword evidence="3" id="KW-1185">Reference proteome</keyword>
<reference evidence="2 3" key="1">
    <citation type="submission" date="2018-05" db="EMBL/GenBank/DDBJ databases">
        <title>Genomic Encyclopedia of Archaeal and Bacterial Type Strains, Phase II (KMG-II): from individual species to whole genera.</title>
        <authorList>
            <person name="Goeker M."/>
        </authorList>
    </citation>
    <scope>NUCLEOTIDE SEQUENCE [LARGE SCALE GENOMIC DNA]</scope>
    <source>
        <strain evidence="2 3">DSM 22214</strain>
    </source>
</reference>
<dbReference type="Pfam" id="PF16316">
    <property type="entry name" value="DUF4956"/>
    <property type="match status" value="1"/>
</dbReference>
<name>A0A316EFJ5_9BACT</name>
<evidence type="ECO:0000256" key="1">
    <source>
        <dbReference type="SAM" id="Phobius"/>
    </source>
</evidence>
<protein>
    <submittedName>
        <fullName evidence="2">Uncharacterized protein DUF4956</fullName>
    </submittedName>
</protein>
<proteinExistence type="predicted"/>
<accession>A0A316EFJ5</accession>
<comment type="caution">
    <text evidence="2">The sequence shown here is derived from an EMBL/GenBank/DDBJ whole genome shotgun (WGS) entry which is preliminary data.</text>
</comment>
<organism evidence="2 3">
    <name type="scientific">Arcicella aurantiaca</name>
    <dbReference type="NCBI Taxonomy" id="591202"/>
    <lineage>
        <taxon>Bacteria</taxon>
        <taxon>Pseudomonadati</taxon>
        <taxon>Bacteroidota</taxon>
        <taxon>Cytophagia</taxon>
        <taxon>Cytophagales</taxon>
        <taxon>Flectobacillaceae</taxon>
        <taxon>Arcicella</taxon>
    </lineage>
</organism>
<dbReference type="EMBL" id="QGGO01000007">
    <property type="protein sequence ID" value="PWK27474.1"/>
    <property type="molecule type" value="Genomic_DNA"/>
</dbReference>
<sequence length="207" mass="24275">MTYLQSIMLQHPILLNIQWFSASLTQFLTQFSFDFIAVFILIRIIYYRHYRRTDHFLTFFGFNVIIFLLTYLLNKVEMSMGAAFGLFAVFSMLRYRTEGISTKDMTYLFMVIAIGLISAISKDSWQELVFITTILLLITALLEGSWLIKKEHTKVAVYDKIGLISPVNRPLLIEDLSARTGLNIHRVEIQDYDFLKDSVQIIMYYYE</sequence>
<dbReference type="Proteomes" id="UP000245489">
    <property type="component" value="Unassembled WGS sequence"/>
</dbReference>
<keyword evidence="1" id="KW-0472">Membrane</keyword>